<accession>A0A9X6NZN7</accession>
<organism evidence="1 2">
    <name type="scientific">Lactobacillus johnsonii</name>
    <dbReference type="NCBI Taxonomy" id="33959"/>
    <lineage>
        <taxon>Bacteria</taxon>
        <taxon>Bacillati</taxon>
        <taxon>Bacillota</taxon>
        <taxon>Bacilli</taxon>
        <taxon>Lactobacillales</taxon>
        <taxon>Lactobacillaceae</taxon>
        <taxon>Lactobacillus</taxon>
    </lineage>
</organism>
<protein>
    <recommendedName>
        <fullName evidence="3">ArpU family transcriptional regulator</fullName>
    </recommendedName>
</protein>
<name>A0A9X6NZN7_LACJH</name>
<evidence type="ECO:0000313" key="2">
    <source>
        <dbReference type="Proteomes" id="UP000215693"/>
    </source>
</evidence>
<dbReference type="NCBIfam" id="TIGR01637">
    <property type="entry name" value="phage_arpU"/>
    <property type="match status" value="1"/>
</dbReference>
<evidence type="ECO:0000313" key="1">
    <source>
        <dbReference type="EMBL" id="OYS10408.1"/>
    </source>
</evidence>
<reference evidence="1 2" key="1">
    <citation type="submission" date="2017-04" db="EMBL/GenBank/DDBJ databases">
        <authorList>
            <person name="Lin X.B."/>
            <person name="Stothard P."/>
            <person name="Tasseva G."/>
            <person name="Walter J."/>
        </authorList>
    </citation>
    <scope>NUCLEOTIDE SEQUENCE [LARGE SCALE GENOMIC DNA]</scope>
    <source>
        <strain evidence="1 2">117c</strain>
    </source>
</reference>
<dbReference type="EMBL" id="NGOH01000110">
    <property type="protein sequence ID" value="OYS10408.1"/>
    <property type="molecule type" value="Genomic_DNA"/>
</dbReference>
<evidence type="ECO:0008006" key="3">
    <source>
        <dbReference type="Google" id="ProtNLM"/>
    </source>
</evidence>
<dbReference type="InterPro" id="IPR006524">
    <property type="entry name" value="ArpU-like"/>
</dbReference>
<comment type="caution">
    <text evidence="1">The sequence shown here is derived from an EMBL/GenBank/DDBJ whole genome shotgun (WGS) entry which is preliminary data.</text>
</comment>
<dbReference type="Proteomes" id="UP000215693">
    <property type="component" value="Unassembled WGS sequence"/>
</dbReference>
<gene>
    <name evidence="1" type="ORF">CBF50_08865</name>
</gene>
<sequence>MIEGEQMSFWDLPDKDETAANVDAFLKGQINRLARQAGCRLTDIASPDFSNPSVTRSRSNNVEEKIYKGLHAIEALQAIRYTMDKTYGLSPQILVKYYIQHEPVHAINRELLIDHDSFRKLKTKALCEFADCWNSTQEVFEWDDEDKLDLQVY</sequence>
<proteinExistence type="predicted"/>
<dbReference type="AlphaFoldDB" id="A0A9X6NZN7"/>
<reference evidence="1 2" key="2">
    <citation type="submission" date="2017-09" db="EMBL/GenBank/DDBJ databases">
        <title>Tripartite evolution among Lactobacillus johnsonii, Lactobacillus taiwanensis, Lactobacillus reuteri and their rodent host.</title>
        <authorList>
            <person name="Wang T."/>
            <person name="Knowles S."/>
            <person name="Cheng C."/>
        </authorList>
    </citation>
    <scope>NUCLEOTIDE SEQUENCE [LARGE SCALE GENOMIC DNA]</scope>
    <source>
        <strain evidence="1 2">117c</strain>
    </source>
</reference>